<gene>
    <name evidence="1" type="ORF">FUG_LOCUS561831</name>
</gene>
<organism evidence="1">
    <name type="scientific">Gibberella zeae</name>
    <name type="common">Wheat head blight fungus</name>
    <name type="synonym">Fusarium graminearum</name>
    <dbReference type="NCBI Taxonomy" id="5518"/>
    <lineage>
        <taxon>Eukaryota</taxon>
        <taxon>Fungi</taxon>
        <taxon>Dikarya</taxon>
        <taxon>Ascomycota</taxon>
        <taxon>Pezizomycotina</taxon>
        <taxon>Sordariomycetes</taxon>
        <taxon>Hypocreomycetidae</taxon>
        <taxon>Hypocreales</taxon>
        <taxon>Nectriaceae</taxon>
        <taxon>Fusarium</taxon>
    </lineage>
</organism>
<reference evidence="1" key="1">
    <citation type="submission" date="2019-04" db="EMBL/GenBank/DDBJ databases">
        <authorList>
            <person name="Melise S."/>
            <person name="Noan J."/>
            <person name="Okalmin O."/>
        </authorList>
    </citation>
    <scope>NUCLEOTIDE SEQUENCE</scope>
    <source>
        <strain evidence="1">FN9</strain>
    </source>
</reference>
<dbReference type="EMBL" id="CAAKMV010000190">
    <property type="protein sequence ID" value="VIO64043.1"/>
    <property type="molecule type" value="Genomic_DNA"/>
</dbReference>
<proteinExistence type="predicted"/>
<name>A0A4E9ELT7_GIBZA</name>
<accession>A0A4E9ELT7</accession>
<sequence>MHGQMDYPSSKTPLMRPALADTATSACSLTDDPRTDLSQPQAARHCPRVTAAPVKVRSMQVIDLSTLALLPPSSWAWHNWPLLLLEATTQPATTEPTVEEIRHSANFLDAAVVASATTD</sequence>
<evidence type="ECO:0000313" key="1">
    <source>
        <dbReference type="EMBL" id="VIO64043.1"/>
    </source>
</evidence>
<dbReference type="AlphaFoldDB" id="A0A4E9ELT7"/>
<protein>
    <submittedName>
        <fullName evidence="1">Uncharacterized protein</fullName>
    </submittedName>
</protein>